<dbReference type="InterPro" id="IPR012712">
    <property type="entry name" value="HpaR/FarR"/>
</dbReference>
<gene>
    <name evidence="2" type="ORF">Ga0061065_105259</name>
</gene>
<dbReference type="SUPFAM" id="SSF46785">
    <property type="entry name" value="Winged helix' DNA-binding domain"/>
    <property type="match status" value="1"/>
</dbReference>
<feature type="domain" description="HTH marR-type" evidence="1">
    <location>
        <begin position="5"/>
        <end position="137"/>
    </location>
</feature>
<protein>
    <submittedName>
        <fullName evidence="2">Homoprotocatechuate degradation operon regulator, HpaR</fullName>
    </submittedName>
</protein>
<dbReference type="EMBL" id="CYHG01000005">
    <property type="protein sequence ID" value="CUB04163.1"/>
    <property type="molecule type" value="Genomic_DNA"/>
</dbReference>
<dbReference type="InterPro" id="IPR036390">
    <property type="entry name" value="WH_DNA-bd_sf"/>
</dbReference>
<keyword evidence="3" id="KW-1185">Reference proteome</keyword>
<dbReference type="OrthoDB" id="8588347at2"/>
<dbReference type="InterPro" id="IPR036388">
    <property type="entry name" value="WH-like_DNA-bd_sf"/>
</dbReference>
<reference evidence="3" key="1">
    <citation type="submission" date="2015-08" db="EMBL/GenBank/DDBJ databases">
        <authorList>
            <person name="Varghese N."/>
        </authorList>
    </citation>
    <scope>NUCLEOTIDE SEQUENCE [LARGE SCALE GENOMIC DNA]</scope>
    <source>
        <strain evidence="3">JCM 18476</strain>
    </source>
</reference>
<dbReference type="Pfam" id="PF01047">
    <property type="entry name" value="MarR"/>
    <property type="match status" value="1"/>
</dbReference>
<dbReference type="RefSeq" id="WP_055463110.1">
    <property type="nucleotide sequence ID" value="NZ_CYHG01000005.1"/>
</dbReference>
<evidence type="ECO:0000259" key="1">
    <source>
        <dbReference type="PROSITE" id="PS50995"/>
    </source>
</evidence>
<evidence type="ECO:0000313" key="2">
    <source>
        <dbReference type="EMBL" id="CUB04163.1"/>
    </source>
</evidence>
<dbReference type="SMART" id="SM00347">
    <property type="entry name" value="HTH_MARR"/>
    <property type="match status" value="1"/>
</dbReference>
<sequence>MKKLEDSLTLQLLRARESAMTFFRPVLQQAGFTEQQWRVLRVLNDHKELEAKQLAHLCCILSPSLTRIIKSFVEDGMIIRIRSHEDQRITLLSLSDKAKKLVSEFRPDVDAGYKQLIDQLGEKKLKELSSLLDEVIKLSPPNK</sequence>
<dbReference type="InterPro" id="IPR000835">
    <property type="entry name" value="HTH_MarR-typ"/>
</dbReference>
<dbReference type="STRING" id="1137284.GCA_001418205_02027"/>
<dbReference type="GO" id="GO:0006950">
    <property type="term" value="P:response to stress"/>
    <property type="evidence" value="ECO:0007669"/>
    <property type="project" value="TreeGrafter"/>
</dbReference>
<dbReference type="GO" id="GO:0003700">
    <property type="term" value="F:DNA-binding transcription factor activity"/>
    <property type="evidence" value="ECO:0007669"/>
    <property type="project" value="InterPro"/>
</dbReference>
<evidence type="ECO:0000313" key="3">
    <source>
        <dbReference type="Proteomes" id="UP000182769"/>
    </source>
</evidence>
<dbReference type="Gene3D" id="1.10.10.10">
    <property type="entry name" value="Winged helix-like DNA-binding domain superfamily/Winged helix DNA-binding domain"/>
    <property type="match status" value="1"/>
</dbReference>
<dbReference type="InterPro" id="IPR039422">
    <property type="entry name" value="MarR/SlyA-like"/>
</dbReference>
<proteinExistence type="predicted"/>
<organism evidence="2 3">
    <name type="scientific">Marinomonas fungiae</name>
    <dbReference type="NCBI Taxonomy" id="1137284"/>
    <lineage>
        <taxon>Bacteria</taxon>
        <taxon>Pseudomonadati</taxon>
        <taxon>Pseudomonadota</taxon>
        <taxon>Gammaproteobacteria</taxon>
        <taxon>Oceanospirillales</taxon>
        <taxon>Oceanospirillaceae</taxon>
        <taxon>Marinomonas</taxon>
    </lineage>
</organism>
<dbReference type="PROSITE" id="PS50995">
    <property type="entry name" value="HTH_MARR_2"/>
    <property type="match status" value="1"/>
</dbReference>
<dbReference type="NCBIfam" id="TIGR02337">
    <property type="entry name" value="HpaR"/>
    <property type="match status" value="1"/>
</dbReference>
<accession>A0A0K6IM45</accession>
<dbReference type="GO" id="GO:0003677">
    <property type="term" value="F:DNA binding"/>
    <property type="evidence" value="ECO:0007669"/>
    <property type="project" value="InterPro"/>
</dbReference>
<dbReference type="PANTHER" id="PTHR33164">
    <property type="entry name" value="TRANSCRIPTIONAL REGULATOR, MARR FAMILY"/>
    <property type="match status" value="1"/>
</dbReference>
<dbReference type="AlphaFoldDB" id="A0A0K6IM45"/>
<dbReference type="PANTHER" id="PTHR33164:SF13">
    <property type="entry name" value="4-HYDROXYPHENYLACETATE CATABOLISM PROTEIN"/>
    <property type="match status" value="1"/>
</dbReference>
<dbReference type="GO" id="GO:0045892">
    <property type="term" value="P:negative regulation of DNA-templated transcription"/>
    <property type="evidence" value="ECO:0007669"/>
    <property type="project" value="InterPro"/>
</dbReference>
<name>A0A0K6IM45_9GAMM</name>
<dbReference type="Proteomes" id="UP000182769">
    <property type="component" value="Unassembled WGS sequence"/>
</dbReference>